<evidence type="ECO:0000313" key="2">
    <source>
        <dbReference type="EMBL" id="MBO2445617.1"/>
    </source>
</evidence>
<evidence type="ECO:0000313" key="3">
    <source>
        <dbReference type="Proteomes" id="UP000669179"/>
    </source>
</evidence>
<protein>
    <submittedName>
        <fullName evidence="2">Nuclear transport factor 2 family protein</fullName>
    </submittedName>
</protein>
<proteinExistence type="predicted"/>
<dbReference type="Proteomes" id="UP000669179">
    <property type="component" value="Unassembled WGS sequence"/>
</dbReference>
<reference evidence="2" key="1">
    <citation type="submission" date="2021-03" db="EMBL/GenBank/DDBJ databases">
        <authorList>
            <person name="Kanchanasin P."/>
            <person name="Saeng-In P."/>
            <person name="Phongsopitanun W."/>
            <person name="Yuki M."/>
            <person name="Kudo T."/>
            <person name="Ohkuma M."/>
            <person name="Tanasupawat S."/>
        </authorList>
    </citation>
    <scope>NUCLEOTIDE SEQUENCE</scope>
    <source>
        <strain evidence="2">GKU 128</strain>
    </source>
</reference>
<dbReference type="RefSeq" id="WP_208253228.1">
    <property type="nucleotide sequence ID" value="NZ_JAGEOJ010000001.1"/>
</dbReference>
<dbReference type="SUPFAM" id="SSF54427">
    <property type="entry name" value="NTF2-like"/>
    <property type="match status" value="1"/>
</dbReference>
<name>A0A939P5H5_9ACTN</name>
<dbReference type="AlphaFoldDB" id="A0A939P5H5"/>
<dbReference type="InterPro" id="IPR032710">
    <property type="entry name" value="NTF2-like_dom_sf"/>
</dbReference>
<dbReference type="InterPro" id="IPR037401">
    <property type="entry name" value="SnoaL-like"/>
</dbReference>
<comment type="caution">
    <text evidence="2">The sequence shown here is derived from an EMBL/GenBank/DDBJ whole genome shotgun (WGS) entry which is preliminary data.</text>
</comment>
<keyword evidence="3" id="KW-1185">Reference proteome</keyword>
<accession>A0A939P5H5</accession>
<dbReference type="Gene3D" id="3.10.450.50">
    <property type="match status" value="1"/>
</dbReference>
<sequence length="141" mass="15576">MRTIPATFRSAVESKDLSAITSTLDPAIEFHSPVVVRPYQGRDAVAALIRVLLEVFEDFHYTDELVSSAHDDLSDQLCNPPTQALIFKARVMDKSVQGLDLIRFNEAGLISGLTVMIRPLPAAMTLARLVGRRMEERASPP</sequence>
<dbReference type="EMBL" id="JAGEOJ010000001">
    <property type="protein sequence ID" value="MBO2445617.1"/>
    <property type="molecule type" value="Genomic_DNA"/>
</dbReference>
<dbReference type="Pfam" id="PF12680">
    <property type="entry name" value="SnoaL_2"/>
    <property type="match status" value="1"/>
</dbReference>
<gene>
    <name evidence="2" type="ORF">J4573_00790</name>
</gene>
<organism evidence="2 3">
    <name type="scientific">Actinomadura barringtoniae</name>
    <dbReference type="NCBI Taxonomy" id="1427535"/>
    <lineage>
        <taxon>Bacteria</taxon>
        <taxon>Bacillati</taxon>
        <taxon>Actinomycetota</taxon>
        <taxon>Actinomycetes</taxon>
        <taxon>Streptosporangiales</taxon>
        <taxon>Thermomonosporaceae</taxon>
        <taxon>Actinomadura</taxon>
    </lineage>
</organism>
<evidence type="ECO:0000259" key="1">
    <source>
        <dbReference type="Pfam" id="PF12680"/>
    </source>
</evidence>
<feature type="domain" description="SnoaL-like" evidence="1">
    <location>
        <begin position="8"/>
        <end position="68"/>
    </location>
</feature>